<name>A0A061ASJ0_CYBFA</name>
<dbReference type="InterPro" id="IPR028119">
    <property type="entry name" value="Snapin/Pallidin/Snn1"/>
</dbReference>
<organism evidence="1">
    <name type="scientific">Cyberlindnera fabianii</name>
    <name type="common">Yeast</name>
    <name type="synonym">Hansenula fabianii</name>
    <dbReference type="NCBI Taxonomy" id="36022"/>
    <lineage>
        <taxon>Eukaryota</taxon>
        <taxon>Fungi</taxon>
        <taxon>Dikarya</taxon>
        <taxon>Ascomycota</taxon>
        <taxon>Saccharomycotina</taxon>
        <taxon>Saccharomycetes</taxon>
        <taxon>Phaffomycetales</taxon>
        <taxon>Phaffomycetaceae</taxon>
        <taxon>Cyberlindnera</taxon>
    </lineage>
</organism>
<dbReference type="Pfam" id="PF14712">
    <property type="entry name" value="Snapin_Pallidin"/>
    <property type="match status" value="1"/>
</dbReference>
<protein>
    <submittedName>
        <fullName evidence="1">CYFA0S05e01266g1_1</fullName>
    </submittedName>
</protein>
<dbReference type="AlphaFoldDB" id="A0A061ASJ0"/>
<proteinExistence type="predicted"/>
<dbReference type="PhylomeDB" id="A0A061ASJ0"/>
<reference evidence="1" key="1">
    <citation type="journal article" date="2014" name="Genome Announc.">
        <title>Genome sequence of the yeast Cyberlindnera fabianii (Hansenula fabianii).</title>
        <authorList>
            <person name="Freel K.C."/>
            <person name="Sarilar V."/>
            <person name="Neuveglise C."/>
            <person name="Devillers H."/>
            <person name="Friedrich A."/>
            <person name="Schacherer J."/>
        </authorList>
    </citation>
    <scope>NUCLEOTIDE SEQUENCE</scope>
    <source>
        <strain evidence="1">YJS4271</strain>
    </source>
</reference>
<dbReference type="OrthoDB" id="3980145at2759"/>
<accession>A0A061ASJ0</accession>
<sequence length="118" mass="13518">MPISHEFRFSTTSAAVQRSDVHPIELVVQSVLGDSLDALATQLQTLHESQVVLMARLKVIEEKLKRWEVETEQDVDIKKMHDRLVESKKRLTTVLAKLSEIEQRTKKQATETKPKDVV</sequence>
<gene>
    <name evidence="1" type="ORF">CYFA0S_05e01266g</name>
</gene>
<dbReference type="EMBL" id="LK052890">
    <property type="protein sequence ID" value="CDR40511.1"/>
    <property type="molecule type" value="Genomic_DNA"/>
</dbReference>
<evidence type="ECO:0000313" key="1">
    <source>
        <dbReference type="EMBL" id="CDR40511.1"/>
    </source>
</evidence>